<evidence type="ECO:0000313" key="3">
    <source>
        <dbReference type="Proteomes" id="UP000298264"/>
    </source>
</evidence>
<keyword evidence="1" id="KW-1133">Transmembrane helix</keyword>
<feature type="transmembrane region" description="Helical" evidence="1">
    <location>
        <begin position="171"/>
        <end position="188"/>
    </location>
</feature>
<dbReference type="AlphaFoldDB" id="A0A4R9LS38"/>
<reference evidence="2" key="1">
    <citation type="journal article" date="2019" name="PLoS Negl. Trop. Dis.">
        <title>Revisiting the worldwide diversity of Leptospira species in the environment.</title>
        <authorList>
            <person name="Vincent A.T."/>
            <person name="Schiettekatte O."/>
            <person name="Bourhy P."/>
            <person name="Veyrier F.J."/>
            <person name="Picardeau M."/>
        </authorList>
    </citation>
    <scope>NUCLEOTIDE SEQUENCE [LARGE SCALE GENOMIC DNA]</scope>
    <source>
        <strain evidence="2">201400974</strain>
    </source>
</reference>
<feature type="transmembrane region" description="Helical" evidence="1">
    <location>
        <begin position="12"/>
        <end position="31"/>
    </location>
</feature>
<feature type="transmembrane region" description="Helical" evidence="1">
    <location>
        <begin position="229"/>
        <end position="247"/>
    </location>
</feature>
<name>A0A4R9LS38_9LEPT</name>
<dbReference type="InterPro" id="IPR019286">
    <property type="entry name" value="DUF2339_TM"/>
</dbReference>
<feature type="transmembrane region" description="Helical" evidence="1">
    <location>
        <begin position="412"/>
        <end position="430"/>
    </location>
</feature>
<feature type="transmembrane region" description="Helical" evidence="1">
    <location>
        <begin position="450"/>
        <end position="468"/>
    </location>
</feature>
<dbReference type="PANTHER" id="PTHR38434:SF1">
    <property type="entry name" value="BLL2549 PROTEIN"/>
    <property type="match status" value="1"/>
</dbReference>
<feature type="transmembrane region" description="Helical" evidence="1">
    <location>
        <begin position="475"/>
        <end position="495"/>
    </location>
</feature>
<feature type="transmembrane region" description="Helical" evidence="1">
    <location>
        <begin position="337"/>
        <end position="355"/>
    </location>
</feature>
<evidence type="ECO:0000256" key="1">
    <source>
        <dbReference type="SAM" id="Phobius"/>
    </source>
</evidence>
<dbReference type="RefSeq" id="WP_135764557.1">
    <property type="nucleotide sequence ID" value="NZ_RQHV01000050.1"/>
</dbReference>
<feature type="transmembrane region" description="Helical" evidence="1">
    <location>
        <begin position="95"/>
        <end position="115"/>
    </location>
</feature>
<feature type="transmembrane region" description="Helical" evidence="1">
    <location>
        <begin position="200"/>
        <end position="217"/>
    </location>
</feature>
<sequence length="535" mass="61046">MFTLEELKKNWIFILGIVFLFLATIYGLSVAFEENLIPEEAKIGFGLFLSLTICFIGFKLFSNQIELIGEVISGFGVSILFATFAYASFVSHIQWSSYTLFVSLAAVSATLIYFSYRFGMRILMNICLAGGLITPLIINAVPSQTVLLFVYVFILNITSLYLSFLKKWPETRAVSLFITILIFLTYYIKFSPVTWPEPFFYISVLFLIYLIGLLVSAKFEKEKFDGISLYISVLNILNYVIWTIYIFKAFTLVYSIPLIILSFILIGTAALLHFFLKESNLSAIVYLVVGYLLLGISFGNIADSYQDKGMNYVIVTTGWLFIISSIYMFGKKIKQQQLMLGSIYLFVVLLVYWYANAWSVEWIEILGFKYIPFLNPGALVWILIASVSFYIAKVGTSELADEKHEILQLPRVIWELSFSIIGHLVVGGLLTVQIQNLWLAYEFTSIQSDVVLSISWTIYSLILFLWGAYSKNTAFRAFGSIVLILVSLKVFFFDLEDQSKAYKAVFFFILAVLVISIAYVNQRWNTQETKEKPKT</sequence>
<keyword evidence="1" id="KW-0812">Transmembrane</keyword>
<protein>
    <submittedName>
        <fullName evidence="2">DUF2339 domain-containing protein</fullName>
    </submittedName>
</protein>
<gene>
    <name evidence="2" type="ORF">EHS11_11505</name>
</gene>
<feature type="transmembrane region" description="Helical" evidence="1">
    <location>
        <begin position="309"/>
        <end position="330"/>
    </location>
</feature>
<feature type="transmembrane region" description="Helical" evidence="1">
    <location>
        <begin position="146"/>
        <end position="164"/>
    </location>
</feature>
<comment type="caution">
    <text evidence="2">The sequence shown here is derived from an EMBL/GenBank/DDBJ whole genome shotgun (WGS) entry which is preliminary data.</text>
</comment>
<keyword evidence="3" id="KW-1185">Reference proteome</keyword>
<dbReference type="OrthoDB" id="2508881at2"/>
<feature type="transmembrane region" description="Helical" evidence="1">
    <location>
        <begin position="122"/>
        <end position="140"/>
    </location>
</feature>
<feature type="transmembrane region" description="Helical" evidence="1">
    <location>
        <begin position="370"/>
        <end position="391"/>
    </location>
</feature>
<proteinExistence type="predicted"/>
<feature type="transmembrane region" description="Helical" evidence="1">
    <location>
        <begin position="501"/>
        <end position="520"/>
    </location>
</feature>
<dbReference type="PANTHER" id="PTHR38434">
    <property type="entry name" value="BLL2549 PROTEIN"/>
    <property type="match status" value="1"/>
</dbReference>
<evidence type="ECO:0000313" key="2">
    <source>
        <dbReference type="EMBL" id="TGN09706.1"/>
    </source>
</evidence>
<feature type="transmembrane region" description="Helical" evidence="1">
    <location>
        <begin position="68"/>
        <end position="89"/>
    </location>
</feature>
<dbReference type="EMBL" id="RQHV01000050">
    <property type="protein sequence ID" value="TGN09706.1"/>
    <property type="molecule type" value="Genomic_DNA"/>
</dbReference>
<feature type="transmembrane region" description="Helical" evidence="1">
    <location>
        <begin position="283"/>
        <end position="303"/>
    </location>
</feature>
<feature type="transmembrane region" description="Helical" evidence="1">
    <location>
        <begin position="43"/>
        <end position="61"/>
    </location>
</feature>
<dbReference type="Proteomes" id="UP000298264">
    <property type="component" value="Unassembled WGS sequence"/>
</dbReference>
<dbReference type="Pfam" id="PF10101">
    <property type="entry name" value="DUF2339"/>
    <property type="match status" value="1"/>
</dbReference>
<keyword evidence="1" id="KW-0472">Membrane</keyword>
<organism evidence="2 3">
    <name type="scientific">Leptospira ilyithenensis</name>
    <dbReference type="NCBI Taxonomy" id="2484901"/>
    <lineage>
        <taxon>Bacteria</taxon>
        <taxon>Pseudomonadati</taxon>
        <taxon>Spirochaetota</taxon>
        <taxon>Spirochaetia</taxon>
        <taxon>Leptospirales</taxon>
        <taxon>Leptospiraceae</taxon>
        <taxon>Leptospira</taxon>
    </lineage>
</organism>
<feature type="transmembrane region" description="Helical" evidence="1">
    <location>
        <begin position="253"/>
        <end position="276"/>
    </location>
</feature>
<accession>A0A4R9LS38</accession>